<evidence type="ECO:0000313" key="13">
    <source>
        <dbReference type="Proteomes" id="UP000636800"/>
    </source>
</evidence>
<accession>A0A835Q3L9</accession>
<sequence>MEKAGAPLREKKMTSAPWTGEPSFYDICSSATGFAGNLFSLVLFLSPIPTFRRIARNRSTEHFSGLPYLFSLLNCCICLWYGLPFVSHGVVLIATVNFVGATFQLIYITIFIIFADNIKRLKICGLLIGVFSLIGLIVYVSLVMFEHQARQTFIGYLSVASLISMFASPLFIMNLVIRTRSVEFMPFHLSFGTFLMSISFFAYGLLMHDFFIYLPNGIGSLLGVTQLWLYAHFSRRSREGCGLPLLVF</sequence>
<dbReference type="AlphaFoldDB" id="A0A835Q3L9"/>
<feature type="transmembrane region" description="Helical" evidence="11">
    <location>
        <begin position="66"/>
        <end position="83"/>
    </location>
</feature>
<evidence type="ECO:0000256" key="9">
    <source>
        <dbReference type="ARBA" id="ARBA00023136"/>
    </source>
</evidence>
<keyword evidence="13" id="KW-1185">Reference proteome</keyword>
<feature type="transmembrane region" description="Helical" evidence="11">
    <location>
        <begin position="89"/>
        <end position="114"/>
    </location>
</feature>
<evidence type="ECO:0000256" key="6">
    <source>
        <dbReference type="ARBA" id="ARBA00022692"/>
    </source>
</evidence>
<dbReference type="InterPro" id="IPR004316">
    <property type="entry name" value="SWEET_rpt"/>
</dbReference>
<comment type="subcellular location">
    <subcellularLocation>
        <location evidence="1 11">Cell membrane</location>
        <topology evidence="1 11">Multi-pass membrane protein</topology>
    </subcellularLocation>
</comment>
<dbReference type="PANTHER" id="PTHR10791">
    <property type="entry name" value="RAG1-ACTIVATING PROTEIN 1"/>
    <property type="match status" value="1"/>
</dbReference>
<evidence type="ECO:0000256" key="2">
    <source>
        <dbReference type="ARBA" id="ARBA00007809"/>
    </source>
</evidence>
<organism evidence="12 13">
    <name type="scientific">Vanilla planifolia</name>
    <name type="common">Vanilla</name>
    <dbReference type="NCBI Taxonomy" id="51239"/>
    <lineage>
        <taxon>Eukaryota</taxon>
        <taxon>Viridiplantae</taxon>
        <taxon>Streptophyta</taxon>
        <taxon>Embryophyta</taxon>
        <taxon>Tracheophyta</taxon>
        <taxon>Spermatophyta</taxon>
        <taxon>Magnoliopsida</taxon>
        <taxon>Liliopsida</taxon>
        <taxon>Asparagales</taxon>
        <taxon>Orchidaceae</taxon>
        <taxon>Vanilloideae</taxon>
        <taxon>Vanilleae</taxon>
        <taxon>Vanilla</taxon>
    </lineage>
</organism>
<proteinExistence type="inferred from homology"/>
<keyword evidence="8 11" id="KW-1133">Transmembrane helix</keyword>
<keyword evidence="3 11" id="KW-0813">Transport</keyword>
<dbReference type="Gene3D" id="1.20.1280.290">
    <property type="match status" value="2"/>
</dbReference>
<comment type="similarity">
    <text evidence="2 11">Belongs to the SWEET sugar transporter family.</text>
</comment>
<dbReference type="FunFam" id="1.20.1280.290:FF:000002">
    <property type="entry name" value="Bidirectional sugar transporter SWEET"/>
    <property type="match status" value="1"/>
</dbReference>
<keyword evidence="4" id="KW-1003">Cell membrane</keyword>
<evidence type="ECO:0000256" key="8">
    <source>
        <dbReference type="ARBA" id="ARBA00022989"/>
    </source>
</evidence>
<evidence type="ECO:0000256" key="3">
    <source>
        <dbReference type="ARBA" id="ARBA00022448"/>
    </source>
</evidence>
<dbReference type="GO" id="GO:0005886">
    <property type="term" value="C:plasma membrane"/>
    <property type="evidence" value="ECO:0007669"/>
    <property type="project" value="UniProtKB-SubCell"/>
</dbReference>
<dbReference type="PANTHER" id="PTHR10791:SF57">
    <property type="entry name" value="BIDIRECTIONAL SUGAR TRANSPORTER SWEET2A"/>
    <property type="match status" value="1"/>
</dbReference>
<keyword evidence="5 11" id="KW-0762">Sugar transport</keyword>
<evidence type="ECO:0000256" key="7">
    <source>
        <dbReference type="ARBA" id="ARBA00022737"/>
    </source>
</evidence>
<dbReference type="FunFam" id="1.20.1280.290:FF:000001">
    <property type="entry name" value="Bidirectional sugar transporter SWEET"/>
    <property type="match status" value="1"/>
</dbReference>
<comment type="function">
    <text evidence="11">Mediates both low-affinity uptake and efflux of sugar across the membrane.</text>
</comment>
<keyword evidence="9 11" id="KW-0472">Membrane</keyword>
<feature type="transmembrane region" description="Helical" evidence="11">
    <location>
        <begin position="210"/>
        <end position="230"/>
    </location>
</feature>
<evidence type="ECO:0000256" key="5">
    <source>
        <dbReference type="ARBA" id="ARBA00022597"/>
    </source>
</evidence>
<protein>
    <recommendedName>
        <fullName evidence="11">Bidirectional sugar transporter SWEET</fullName>
    </recommendedName>
</protein>
<feature type="transmembrane region" description="Helical" evidence="11">
    <location>
        <begin position="121"/>
        <end position="142"/>
    </location>
</feature>
<reference evidence="12 13" key="1">
    <citation type="journal article" date="2020" name="Nat. Food">
        <title>A phased Vanilla planifolia genome enables genetic improvement of flavour and production.</title>
        <authorList>
            <person name="Hasing T."/>
            <person name="Tang H."/>
            <person name="Brym M."/>
            <person name="Khazi F."/>
            <person name="Huang T."/>
            <person name="Chambers A.H."/>
        </authorList>
    </citation>
    <scope>NUCLEOTIDE SEQUENCE [LARGE SCALE GENOMIC DNA]</scope>
    <source>
        <tissue evidence="12">Leaf</tissue>
    </source>
</reference>
<feature type="transmembrane region" description="Helical" evidence="11">
    <location>
        <begin position="184"/>
        <end position="204"/>
    </location>
</feature>
<keyword evidence="7" id="KW-0677">Repeat</keyword>
<evidence type="ECO:0000256" key="1">
    <source>
        <dbReference type="ARBA" id="ARBA00004651"/>
    </source>
</evidence>
<name>A0A835Q3L9_VANPL</name>
<evidence type="ECO:0000256" key="4">
    <source>
        <dbReference type="ARBA" id="ARBA00022475"/>
    </source>
</evidence>
<dbReference type="GO" id="GO:0051119">
    <property type="term" value="F:sugar transmembrane transporter activity"/>
    <property type="evidence" value="ECO:0007669"/>
    <property type="project" value="InterPro"/>
</dbReference>
<feature type="transmembrane region" description="Helical" evidence="11">
    <location>
        <begin position="154"/>
        <end position="177"/>
    </location>
</feature>
<comment type="caution">
    <text evidence="12">The sequence shown here is derived from an EMBL/GenBank/DDBJ whole genome shotgun (WGS) entry which is preliminary data.</text>
</comment>
<evidence type="ECO:0000256" key="10">
    <source>
        <dbReference type="ARBA" id="ARBA00038715"/>
    </source>
</evidence>
<dbReference type="InterPro" id="IPR047664">
    <property type="entry name" value="SWEET"/>
</dbReference>
<feature type="transmembrane region" description="Helical" evidence="11">
    <location>
        <begin position="23"/>
        <end position="45"/>
    </location>
</feature>
<dbReference type="Pfam" id="PF03083">
    <property type="entry name" value="MtN3_slv"/>
    <property type="match status" value="2"/>
</dbReference>
<dbReference type="Proteomes" id="UP000636800">
    <property type="component" value="Chromosome 10"/>
</dbReference>
<evidence type="ECO:0000313" key="12">
    <source>
        <dbReference type="EMBL" id="KAG0464083.1"/>
    </source>
</evidence>
<keyword evidence="6 11" id="KW-0812">Transmembrane</keyword>
<gene>
    <name evidence="12" type="ORF">HPP92_020152</name>
</gene>
<comment type="subunit">
    <text evidence="10">Forms homooligomers and/or heterooligomers.</text>
</comment>
<dbReference type="EMBL" id="JADCNL010000010">
    <property type="protein sequence ID" value="KAG0464083.1"/>
    <property type="molecule type" value="Genomic_DNA"/>
</dbReference>
<evidence type="ECO:0000256" key="11">
    <source>
        <dbReference type="RuleBase" id="RU910715"/>
    </source>
</evidence>